<name>A0AAV4C0V2_9GAST</name>
<evidence type="ECO:0000313" key="2">
    <source>
        <dbReference type="Proteomes" id="UP000735302"/>
    </source>
</evidence>
<proteinExistence type="predicted"/>
<reference evidence="1 2" key="1">
    <citation type="journal article" date="2021" name="Elife">
        <title>Chloroplast acquisition without the gene transfer in kleptoplastic sea slugs, Plakobranchus ocellatus.</title>
        <authorList>
            <person name="Maeda T."/>
            <person name="Takahashi S."/>
            <person name="Yoshida T."/>
            <person name="Shimamura S."/>
            <person name="Takaki Y."/>
            <person name="Nagai Y."/>
            <person name="Toyoda A."/>
            <person name="Suzuki Y."/>
            <person name="Arimoto A."/>
            <person name="Ishii H."/>
            <person name="Satoh N."/>
            <person name="Nishiyama T."/>
            <person name="Hasebe M."/>
            <person name="Maruyama T."/>
            <person name="Minagawa J."/>
            <person name="Obokata J."/>
            <person name="Shigenobu S."/>
        </authorList>
    </citation>
    <scope>NUCLEOTIDE SEQUENCE [LARGE SCALE GENOMIC DNA]</scope>
</reference>
<sequence>MMKFEIKGREYAGEEERYDNDIRLKLPHEFHEDWMFCENMSDSEESCVAKGNSHVQGVEFDDGSDDS</sequence>
<evidence type="ECO:0000313" key="1">
    <source>
        <dbReference type="EMBL" id="GFO25227.1"/>
    </source>
</evidence>
<dbReference type="Proteomes" id="UP000735302">
    <property type="component" value="Unassembled WGS sequence"/>
</dbReference>
<keyword evidence="2" id="KW-1185">Reference proteome</keyword>
<protein>
    <submittedName>
        <fullName evidence="1">Uncharacterized protein</fullName>
    </submittedName>
</protein>
<gene>
    <name evidence="1" type="ORF">PoB_005173200</name>
</gene>
<comment type="caution">
    <text evidence="1">The sequence shown here is derived from an EMBL/GenBank/DDBJ whole genome shotgun (WGS) entry which is preliminary data.</text>
</comment>
<accession>A0AAV4C0V2</accession>
<organism evidence="1 2">
    <name type="scientific">Plakobranchus ocellatus</name>
    <dbReference type="NCBI Taxonomy" id="259542"/>
    <lineage>
        <taxon>Eukaryota</taxon>
        <taxon>Metazoa</taxon>
        <taxon>Spiralia</taxon>
        <taxon>Lophotrochozoa</taxon>
        <taxon>Mollusca</taxon>
        <taxon>Gastropoda</taxon>
        <taxon>Heterobranchia</taxon>
        <taxon>Euthyneura</taxon>
        <taxon>Panpulmonata</taxon>
        <taxon>Sacoglossa</taxon>
        <taxon>Placobranchoidea</taxon>
        <taxon>Plakobranchidae</taxon>
        <taxon>Plakobranchus</taxon>
    </lineage>
</organism>
<dbReference type="AlphaFoldDB" id="A0AAV4C0V2"/>
<dbReference type="EMBL" id="BLXT01005736">
    <property type="protein sequence ID" value="GFO25227.1"/>
    <property type="molecule type" value="Genomic_DNA"/>
</dbReference>